<keyword evidence="2" id="KW-1133">Transmembrane helix</keyword>
<dbReference type="EMBL" id="CAIIXF020000004">
    <property type="protein sequence ID" value="CAH1781474.1"/>
    <property type="molecule type" value="Genomic_DNA"/>
</dbReference>
<feature type="compositionally biased region" description="Polar residues" evidence="1">
    <location>
        <begin position="188"/>
        <end position="197"/>
    </location>
</feature>
<feature type="region of interest" description="Disordered" evidence="1">
    <location>
        <begin position="172"/>
        <end position="197"/>
    </location>
</feature>
<protein>
    <submittedName>
        <fullName evidence="3">Uncharacterized protein</fullName>
    </submittedName>
</protein>
<evidence type="ECO:0000256" key="2">
    <source>
        <dbReference type="SAM" id="Phobius"/>
    </source>
</evidence>
<keyword evidence="4" id="KW-1185">Reference proteome</keyword>
<sequence length="303" mass="35067">MYTCAPNDIETDWDHGWQKENDGNDTTKAFALPHSSTPKCGASFFIKKTWNTPLNVPDICDNIFNSRKVKDVAECLRVACLMEANVVDYFRNTGRCRLLRCNWLIKPWKSNSYFKRVFTPSNEMDTFTLASNGRWKTTLNNQQQPTTKNNKKTDFKTTETIMTENIITESTKQVTATTKSSQHDKETSNQTLPSSTEQMEFIRKQNFDFRTLSMIMIGISTALFIALSALIVVFLYIIRQRNARMRNKAPRYNQQHENANGRNAAEEADFFRPNGRNPVENDDIHHEAIPLRRIQNVYDETQI</sequence>
<comment type="caution">
    <text evidence="3">The sequence shown here is derived from an EMBL/GenBank/DDBJ whole genome shotgun (WGS) entry which is preliminary data.</text>
</comment>
<reference evidence="3" key="1">
    <citation type="submission" date="2022-03" db="EMBL/GenBank/DDBJ databases">
        <authorList>
            <person name="Martin C."/>
        </authorList>
    </citation>
    <scope>NUCLEOTIDE SEQUENCE</scope>
</reference>
<feature type="transmembrane region" description="Helical" evidence="2">
    <location>
        <begin position="212"/>
        <end position="238"/>
    </location>
</feature>
<accession>A0A8J1UBG1</accession>
<evidence type="ECO:0000313" key="3">
    <source>
        <dbReference type="EMBL" id="CAH1781474.1"/>
    </source>
</evidence>
<organism evidence="3 4">
    <name type="scientific">Owenia fusiformis</name>
    <name type="common">Polychaete worm</name>
    <dbReference type="NCBI Taxonomy" id="6347"/>
    <lineage>
        <taxon>Eukaryota</taxon>
        <taxon>Metazoa</taxon>
        <taxon>Spiralia</taxon>
        <taxon>Lophotrochozoa</taxon>
        <taxon>Annelida</taxon>
        <taxon>Polychaeta</taxon>
        <taxon>Sedentaria</taxon>
        <taxon>Canalipalpata</taxon>
        <taxon>Sabellida</taxon>
        <taxon>Oweniida</taxon>
        <taxon>Oweniidae</taxon>
        <taxon>Owenia</taxon>
    </lineage>
</organism>
<keyword evidence="2" id="KW-0812">Transmembrane</keyword>
<proteinExistence type="predicted"/>
<gene>
    <name evidence="3" type="ORF">OFUS_LOCUS8048</name>
</gene>
<name>A0A8J1UBG1_OWEFU</name>
<evidence type="ECO:0000313" key="4">
    <source>
        <dbReference type="Proteomes" id="UP000749559"/>
    </source>
</evidence>
<evidence type="ECO:0000256" key="1">
    <source>
        <dbReference type="SAM" id="MobiDB-lite"/>
    </source>
</evidence>
<dbReference type="AlphaFoldDB" id="A0A8J1UBG1"/>
<keyword evidence="2" id="KW-0472">Membrane</keyword>
<dbReference type="Proteomes" id="UP000749559">
    <property type="component" value="Unassembled WGS sequence"/>
</dbReference>